<gene>
    <name evidence="1" type="ORF">QTP70_015661</name>
</gene>
<dbReference type="AlphaFoldDB" id="A0AAE0Q2G2"/>
<keyword evidence="2" id="KW-1185">Reference proteome</keyword>
<organism evidence="1 2">
    <name type="scientific">Hemibagrus guttatus</name>
    <dbReference type="NCBI Taxonomy" id="175788"/>
    <lineage>
        <taxon>Eukaryota</taxon>
        <taxon>Metazoa</taxon>
        <taxon>Chordata</taxon>
        <taxon>Craniata</taxon>
        <taxon>Vertebrata</taxon>
        <taxon>Euteleostomi</taxon>
        <taxon>Actinopterygii</taxon>
        <taxon>Neopterygii</taxon>
        <taxon>Teleostei</taxon>
        <taxon>Ostariophysi</taxon>
        <taxon>Siluriformes</taxon>
        <taxon>Bagridae</taxon>
        <taxon>Hemibagrus</taxon>
    </lineage>
</organism>
<name>A0AAE0Q2G2_9TELE</name>
<dbReference type="PANTHER" id="PTHR35617:SF3">
    <property type="entry name" value="CORE-BINDING (CB) DOMAIN-CONTAINING PROTEIN"/>
    <property type="match status" value="1"/>
</dbReference>
<evidence type="ECO:0000313" key="1">
    <source>
        <dbReference type="EMBL" id="KAK3512511.1"/>
    </source>
</evidence>
<reference evidence="1" key="1">
    <citation type="submission" date="2023-06" db="EMBL/GenBank/DDBJ databases">
        <title>Male Hemibagrus guttatus genome.</title>
        <authorList>
            <person name="Bian C."/>
        </authorList>
    </citation>
    <scope>NUCLEOTIDE SEQUENCE</scope>
    <source>
        <strain evidence="1">Male_cb2023</strain>
        <tissue evidence="1">Muscle</tissue>
    </source>
</reference>
<evidence type="ECO:0000313" key="2">
    <source>
        <dbReference type="Proteomes" id="UP001274896"/>
    </source>
</evidence>
<dbReference type="EMBL" id="JAUCMX010000023">
    <property type="protein sequence ID" value="KAK3512511.1"/>
    <property type="molecule type" value="Genomic_DNA"/>
</dbReference>
<comment type="caution">
    <text evidence="1">The sequence shown here is derived from an EMBL/GenBank/DDBJ whole genome shotgun (WGS) entry which is preliminary data.</text>
</comment>
<accession>A0AAE0Q2G2</accession>
<dbReference type="PANTHER" id="PTHR35617">
    <property type="entry name" value="PHAGE_INTEGRASE DOMAIN-CONTAINING PROTEIN"/>
    <property type="match status" value="1"/>
</dbReference>
<dbReference type="Proteomes" id="UP001274896">
    <property type="component" value="Unassembled WGS sequence"/>
</dbReference>
<protein>
    <submittedName>
        <fullName evidence="1">Uncharacterized protein</fullName>
    </submittedName>
</protein>
<proteinExistence type="predicted"/>
<sequence length="223" mass="24682">MPKPRLCLYTFPPVALLPEVLARVPHDRVHLLLVAPHWPARVWFMDLVSLLDGTPWEIQVRSLSGARGNHTPLPRDVEALGLATEGNQFPEAGLSSEVVETPLNARAPSTRKLYALNWRLFASGAVSGVRTQFTAQLASLGRHPLVSLFSPCFLYSARQLRSSCRLRLPSWDLFVVLEWLLEAPFEPMESVSKKFLTLNMALLLALASLRMVGDLQAAVAPPA</sequence>